<gene>
    <name evidence="1" type="ORF">A3Q29_21645</name>
</gene>
<comment type="caution">
    <text evidence="1">The sequence shown here is derived from an EMBL/GenBank/DDBJ whole genome shotgun (WGS) entry which is preliminary data.</text>
</comment>
<dbReference type="RefSeq" id="WP_070929564.1">
    <property type="nucleotide sequence ID" value="NZ_VAUE01000046.1"/>
</dbReference>
<dbReference type="AlphaFoldDB" id="A0A1S1HLF0"/>
<accession>A0A1S1HLF0</accession>
<sequence length="105" mass="11971">MKHINEYGFVDNYSRPYFILKALLLCDELHEKKDLFTEEVIVLNSTVSLALLTRIASSCALASGFPNAESIAEQLYHWPITLQEVDELMMRPLSEHLSIQVTSND</sequence>
<dbReference type="EMBL" id="LVIE01000205">
    <property type="protein sequence ID" value="OHT22867.1"/>
    <property type="molecule type" value="Genomic_DNA"/>
</dbReference>
<dbReference type="Proteomes" id="UP000179588">
    <property type="component" value="Unassembled WGS sequence"/>
</dbReference>
<proteinExistence type="predicted"/>
<organism evidence="1 2">
    <name type="scientific">Providencia stuartii</name>
    <dbReference type="NCBI Taxonomy" id="588"/>
    <lineage>
        <taxon>Bacteria</taxon>
        <taxon>Pseudomonadati</taxon>
        <taxon>Pseudomonadota</taxon>
        <taxon>Gammaproteobacteria</taxon>
        <taxon>Enterobacterales</taxon>
        <taxon>Morganellaceae</taxon>
        <taxon>Providencia</taxon>
    </lineage>
</organism>
<keyword evidence="2" id="KW-1185">Reference proteome</keyword>
<evidence type="ECO:0000313" key="2">
    <source>
        <dbReference type="Proteomes" id="UP000179588"/>
    </source>
</evidence>
<name>A0A1S1HLF0_PROST</name>
<evidence type="ECO:0000313" key="1">
    <source>
        <dbReference type="EMBL" id="OHT22867.1"/>
    </source>
</evidence>
<protein>
    <submittedName>
        <fullName evidence="1">Uncharacterized protein</fullName>
    </submittedName>
</protein>
<reference evidence="1 2" key="1">
    <citation type="submission" date="2016-03" db="EMBL/GenBank/DDBJ databases">
        <title>Genome sequence of Providencia stuartii strain, isolated from the salivary glands of larval Lucilia sericata.</title>
        <authorList>
            <person name="Yuan Y."/>
            <person name="Zhang Y."/>
            <person name="Fu S."/>
            <person name="Crippen T.L."/>
            <person name="Visi D."/>
            <person name="Benbow M.E."/>
            <person name="Allen M."/>
            <person name="Tomberlin J.K."/>
            <person name="Sze S.-H."/>
            <person name="Tarone A.M."/>
        </authorList>
    </citation>
    <scope>NUCLEOTIDE SEQUENCE [LARGE SCALE GENOMIC DNA]</scope>
    <source>
        <strain evidence="1 2">Crippen</strain>
    </source>
</reference>